<evidence type="ECO:0000313" key="11">
    <source>
        <dbReference type="EMBL" id="VFK13369.1"/>
    </source>
</evidence>
<feature type="region of interest" description="Disordered" evidence="6">
    <location>
        <begin position="365"/>
        <end position="451"/>
    </location>
</feature>
<dbReference type="CDD" id="cd16926">
    <property type="entry name" value="HATPase_MutL-MLH-PMS-like"/>
    <property type="match status" value="1"/>
</dbReference>
<keyword evidence="4 5" id="KW-0234">DNA repair</keyword>
<evidence type="ECO:0000313" key="9">
    <source>
        <dbReference type="EMBL" id="VFJ60477.1"/>
    </source>
</evidence>
<dbReference type="InterPro" id="IPR042121">
    <property type="entry name" value="MutL_C_regsub"/>
</dbReference>
<feature type="compositionally biased region" description="Gly residues" evidence="6">
    <location>
        <begin position="382"/>
        <end position="391"/>
    </location>
</feature>
<evidence type="ECO:0000259" key="7">
    <source>
        <dbReference type="SMART" id="SM00853"/>
    </source>
</evidence>
<dbReference type="AlphaFoldDB" id="A0A450T1X5"/>
<dbReference type="NCBIfam" id="TIGR00585">
    <property type="entry name" value="mutl"/>
    <property type="match status" value="1"/>
</dbReference>
<dbReference type="InterPro" id="IPR014790">
    <property type="entry name" value="MutL_C"/>
</dbReference>
<dbReference type="InterPro" id="IPR036890">
    <property type="entry name" value="HATPase_C_sf"/>
</dbReference>
<dbReference type="GO" id="GO:0032300">
    <property type="term" value="C:mismatch repair complex"/>
    <property type="evidence" value="ECO:0007669"/>
    <property type="project" value="InterPro"/>
</dbReference>
<comment type="function">
    <text evidence="5">This protein is involved in the repair of mismatches in DNA. It is required for dam-dependent methyl-directed DNA mismatch repair. May act as a 'molecular matchmaker', a protein that promotes the formation of a stable complex between two or more DNA-binding proteins in an ATP-dependent manner without itself being part of a final effector complex.</text>
</comment>
<dbReference type="InterPro" id="IPR002099">
    <property type="entry name" value="MutL/Mlh/PMS"/>
</dbReference>
<proteinExistence type="inferred from homology"/>
<evidence type="ECO:0000256" key="3">
    <source>
        <dbReference type="ARBA" id="ARBA00022763"/>
    </source>
</evidence>
<dbReference type="GO" id="GO:0030983">
    <property type="term" value="F:mismatched DNA binding"/>
    <property type="evidence" value="ECO:0007669"/>
    <property type="project" value="InterPro"/>
</dbReference>
<evidence type="ECO:0000256" key="6">
    <source>
        <dbReference type="SAM" id="MobiDB-lite"/>
    </source>
</evidence>
<feature type="region of interest" description="Disordered" evidence="6">
    <location>
        <begin position="1"/>
        <end position="30"/>
    </location>
</feature>
<dbReference type="PANTHER" id="PTHR10073">
    <property type="entry name" value="DNA MISMATCH REPAIR PROTEIN MLH, PMS, MUTL"/>
    <property type="match status" value="1"/>
</dbReference>
<evidence type="ECO:0000256" key="4">
    <source>
        <dbReference type="ARBA" id="ARBA00023204"/>
    </source>
</evidence>
<keyword evidence="3 5" id="KW-0227">DNA damage</keyword>
<dbReference type="InterPro" id="IPR038973">
    <property type="entry name" value="MutL/Mlh/Pms-like"/>
</dbReference>
<sequence>MDNRRGAQTQREEKEIAMSNDEKQTTGPIRPRIHLLDPALANRIAAGEVVERPAAVVKELLENALDAGARTIHMDLEEGGIRLIRVRDDGCGILPDDLALALRRHATSKVVSFEDLVRVQTLGFRGEALPSIASVSRLRLTSRTNEADAGWRVTSEGSEPVSPPSPAAHPPGTTVEVRDLFFNTPARRKFLRTGKTEFRHVEEAVRRIALGHARVEIRLRHHDRAILTLRGNPEEAGRMERIAEVCGPGFMEQSLPVVFEATNLGLWGRIGLPTFSRSQADLQYFFVNGRIVRDKLVTHAVRQAYRDVLYQGRHPAYVLFLEMSPDGVDVNVHPAKHEVRFREDRLVHDFVFRALHQAIAHVHPGITPVQPMGENRPLPLGGRSGGGGGRGARPPSAETQSDAFRVAEPQSGYHASGAMPGTPQDTAHAAGSPPEPPANLPGRDENRTNDLWADAPPLGYALAQLHGIYILAQNTRGLVLVDTHAAHERIIYERMKRSFSDSDAADRGIPAQPLLLPVNLNVNRAEADLVEERAEEFKELGIEVRRAGPEAISVRQVPVMLRDTDVAALVRDVISDFTAMGMSSRVAEKRDDLLATMACHSAVRAGGSPNPTQMNALLRDIENTERSGQCGHGRPTWVQLGMEELDKLFLRGR</sequence>
<dbReference type="Gene3D" id="3.30.1370.100">
    <property type="entry name" value="MutL, C-terminal domain, regulatory subdomain"/>
    <property type="match status" value="1"/>
</dbReference>
<reference evidence="9" key="1">
    <citation type="submission" date="2019-02" db="EMBL/GenBank/DDBJ databases">
        <authorList>
            <person name="Gruber-Vodicka R. H."/>
            <person name="Seah K. B. B."/>
        </authorList>
    </citation>
    <scope>NUCLEOTIDE SEQUENCE</scope>
    <source>
        <strain evidence="9">BECK_BZ163</strain>
        <strain evidence="11">BECK_BZ164</strain>
        <strain evidence="10">BECK_BZ165</strain>
    </source>
</reference>
<dbReference type="FunFam" id="3.30.565.10:FF:000003">
    <property type="entry name" value="DNA mismatch repair endonuclease MutL"/>
    <property type="match status" value="1"/>
</dbReference>
<evidence type="ECO:0000256" key="2">
    <source>
        <dbReference type="ARBA" id="ARBA00021975"/>
    </source>
</evidence>
<feature type="region of interest" description="Disordered" evidence="6">
    <location>
        <begin position="152"/>
        <end position="173"/>
    </location>
</feature>
<organism evidence="9">
    <name type="scientific">Candidatus Kentrum sp. FM</name>
    <dbReference type="NCBI Taxonomy" id="2126340"/>
    <lineage>
        <taxon>Bacteria</taxon>
        <taxon>Pseudomonadati</taxon>
        <taxon>Pseudomonadota</taxon>
        <taxon>Gammaproteobacteria</taxon>
        <taxon>Candidatus Kentrum</taxon>
    </lineage>
</organism>
<dbReference type="SMART" id="SM00853">
    <property type="entry name" value="MutL_C"/>
    <property type="match status" value="1"/>
</dbReference>
<dbReference type="InterPro" id="IPR020568">
    <property type="entry name" value="Ribosomal_Su5_D2-typ_SF"/>
</dbReference>
<dbReference type="GO" id="GO:0140664">
    <property type="term" value="F:ATP-dependent DNA damage sensor activity"/>
    <property type="evidence" value="ECO:0007669"/>
    <property type="project" value="InterPro"/>
</dbReference>
<dbReference type="InterPro" id="IPR014721">
    <property type="entry name" value="Ribsml_uS5_D2-typ_fold_subgr"/>
</dbReference>
<evidence type="ECO:0000313" key="10">
    <source>
        <dbReference type="EMBL" id="VFJ62037.1"/>
    </source>
</evidence>
<evidence type="ECO:0000256" key="5">
    <source>
        <dbReference type="HAMAP-Rule" id="MF_00149"/>
    </source>
</evidence>
<dbReference type="EMBL" id="CAADFL010000278">
    <property type="protein sequence ID" value="VFK13369.1"/>
    <property type="molecule type" value="Genomic_DNA"/>
</dbReference>
<dbReference type="Gene3D" id="3.30.565.10">
    <property type="entry name" value="Histidine kinase-like ATPase, C-terminal domain"/>
    <property type="match status" value="1"/>
</dbReference>
<dbReference type="Gene3D" id="3.30.230.10">
    <property type="match status" value="1"/>
</dbReference>
<dbReference type="Pfam" id="PF08676">
    <property type="entry name" value="MutL_C"/>
    <property type="match status" value="1"/>
</dbReference>
<dbReference type="SUPFAM" id="SSF54211">
    <property type="entry name" value="Ribosomal protein S5 domain 2-like"/>
    <property type="match status" value="1"/>
</dbReference>
<dbReference type="HAMAP" id="MF_00149">
    <property type="entry name" value="DNA_mis_repair"/>
    <property type="match status" value="1"/>
</dbReference>
<dbReference type="InterPro" id="IPR042120">
    <property type="entry name" value="MutL_C_dimsub"/>
</dbReference>
<comment type="similarity">
    <text evidence="1 5">Belongs to the DNA mismatch repair MutL/HexB family.</text>
</comment>
<dbReference type="SMART" id="SM01340">
    <property type="entry name" value="DNA_mis_repair"/>
    <property type="match status" value="1"/>
</dbReference>
<feature type="domain" description="DNA mismatch repair protein S5" evidence="8">
    <location>
        <begin position="242"/>
        <end position="360"/>
    </location>
</feature>
<dbReference type="GO" id="GO:0016887">
    <property type="term" value="F:ATP hydrolysis activity"/>
    <property type="evidence" value="ECO:0007669"/>
    <property type="project" value="InterPro"/>
</dbReference>
<feature type="domain" description="MutL C-terminal dimerisation" evidence="7">
    <location>
        <begin position="461"/>
        <end position="609"/>
    </location>
</feature>
<dbReference type="PANTHER" id="PTHR10073:SF12">
    <property type="entry name" value="DNA MISMATCH REPAIR PROTEIN MLH1"/>
    <property type="match status" value="1"/>
</dbReference>
<dbReference type="Pfam" id="PF01119">
    <property type="entry name" value="DNA_mis_repair"/>
    <property type="match status" value="1"/>
</dbReference>
<protein>
    <recommendedName>
        <fullName evidence="2 5">DNA mismatch repair protein MutL</fullName>
    </recommendedName>
</protein>
<dbReference type="InterPro" id="IPR014762">
    <property type="entry name" value="DNA_mismatch_repair_CS"/>
</dbReference>
<dbReference type="InterPro" id="IPR013507">
    <property type="entry name" value="DNA_mismatch_S5_2-like"/>
</dbReference>
<dbReference type="Pfam" id="PF13589">
    <property type="entry name" value="HATPase_c_3"/>
    <property type="match status" value="1"/>
</dbReference>
<dbReference type="Gene3D" id="3.30.1540.20">
    <property type="entry name" value="MutL, C-terminal domain, dimerisation subdomain"/>
    <property type="match status" value="1"/>
</dbReference>
<name>A0A450T1X5_9GAMM</name>
<dbReference type="CDD" id="cd03482">
    <property type="entry name" value="MutL_Trans_MutL"/>
    <property type="match status" value="1"/>
</dbReference>
<evidence type="ECO:0000256" key="1">
    <source>
        <dbReference type="ARBA" id="ARBA00006082"/>
    </source>
</evidence>
<dbReference type="PROSITE" id="PS00058">
    <property type="entry name" value="DNA_MISMATCH_REPAIR_1"/>
    <property type="match status" value="1"/>
</dbReference>
<feature type="compositionally biased region" description="Basic and acidic residues" evidence="6">
    <location>
        <begin position="1"/>
        <end position="24"/>
    </location>
</feature>
<dbReference type="SUPFAM" id="SSF118116">
    <property type="entry name" value="DNA mismatch repair protein MutL"/>
    <property type="match status" value="1"/>
</dbReference>
<dbReference type="InterPro" id="IPR037198">
    <property type="entry name" value="MutL_C_sf"/>
</dbReference>
<dbReference type="SUPFAM" id="SSF55874">
    <property type="entry name" value="ATPase domain of HSP90 chaperone/DNA topoisomerase II/histidine kinase"/>
    <property type="match status" value="1"/>
</dbReference>
<dbReference type="GO" id="GO:0006298">
    <property type="term" value="P:mismatch repair"/>
    <property type="evidence" value="ECO:0007669"/>
    <property type="project" value="UniProtKB-UniRule"/>
</dbReference>
<evidence type="ECO:0000259" key="8">
    <source>
        <dbReference type="SMART" id="SM01340"/>
    </source>
</evidence>
<dbReference type="NCBIfam" id="NF000949">
    <property type="entry name" value="PRK00095.1-2"/>
    <property type="match status" value="1"/>
</dbReference>
<dbReference type="InterPro" id="IPR020667">
    <property type="entry name" value="DNA_mismatch_repair_MutL"/>
</dbReference>
<gene>
    <name evidence="5" type="primary">mutL</name>
    <name evidence="9" type="ORF">BECKFM1743A_GA0114220_102651</name>
    <name evidence="11" type="ORF">BECKFM1743B_GA0114221_102781</name>
    <name evidence="10" type="ORF">BECKFM1743C_GA0114222_103061</name>
</gene>
<dbReference type="EMBL" id="CAADFA010000306">
    <property type="protein sequence ID" value="VFJ62037.1"/>
    <property type="molecule type" value="Genomic_DNA"/>
</dbReference>
<dbReference type="EMBL" id="CAADEZ010000265">
    <property type="protein sequence ID" value="VFJ60477.1"/>
    <property type="molecule type" value="Genomic_DNA"/>
</dbReference>
<dbReference type="GO" id="GO:0005524">
    <property type="term" value="F:ATP binding"/>
    <property type="evidence" value="ECO:0007669"/>
    <property type="project" value="InterPro"/>
</dbReference>
<dbReference type="FunFam" id="3.30.230.10:FF:000013">
    <property type="entry name" value="DNA mismatch repair endonuclease MutL"/>
    <property type="match status" value="1"/>
</dbReference>
<accession>A0A450T1X5</accession>